<dbReference type="AlphaFoldDB" id="A0A8S1J291"/>
<dbReference type="EMBL" id="CAJHUC010001600">
    <property type="protein sequence ID" value="CAD7701663.1"/>
    <property type="molecule type" value="Genomic_DNA"/>
</dbReference>
<evidence type="ECO:0000256" key="2">
    <source>
        <dbReference type="ARBA" id="ARBA00004394"/>
    </source>
</evidence>
<dbReference type="GO" id="GO:0046873">
    <property type="term" value="F:metal ion transmembrane transporter activity"/>
    <property type="evidence" value="ECO:0007669"/>
    <property type="project" value="InterPro"/>
</dbReference>
<evidence type="ECO:0000256" key="5">
    <source>
        <dbReference type="ARBA" id="ARBA00023034"/>
    </source>
</evidence>
<evidence type="ECO:0000256" key="6">
    <source>
        <dbReference type="ARBA" id="ARBA00023136"/>
    </source>
</evidence>
<proteinExistence type="predicted"/>
<dbReference type="InterPro" id="IPR003689">
    <property type="entry name" value="ZIP"/>
</dbReference>
<reference evidence="8" key="1">
    <citation type="submission" date="2020-12" db="EMBL/GenBank/DDBJ databases">
        <authorList>
            <person name="Iha C."/>
        </authorList>
    </citation>
    <scope>NUCLEOTIDE SEQUENCE</scope>
</reference>
<evidence type="ECO:0000256" key="7">
    <source>
        <dbReference type="SAM" id="Phobius"/>
    </source>
</evidence>
<dbReference type="Proteomes" id="UP000708148">
    <property type="component" value="Unassembled WGS sequence"/>
</dbReference>
<evidence type="ECO:0000256" key="1">
    <source>
        <dbReference type="ARBA" id="ARBA00004127"/>
    </source>
</evidence>
<sequence length="290" mass="29408">MTVSGCGSPATTVLLGAFLMLAGAIVGGALPLYVGITGNGADLTSGVAAGCLVGCVLGVILPEAFHVIQDMHKPSGEQDSEHQGEGVEEWLIGIILIAGYLGMLALSNLLPHSHTSSHQIGLNTGLHGAAKEKKGVGMRRLLVGLVAHSVADGLAVGAAGLANNACVTLLVGVAMVLHKGPVAFGFTTYLLSTGESKPAIQQGLLIFSVASPAAAIITYGLHDWVPALQEANNIGLVMIFSAGSFLYVACSHVLPEVAHKSGSLSSGQLTAIFLGSLLPLLLSSFVGHGH</sequence>
<dbReference type="PANTHER" id="PTHR16133">
    <property type="entry name" value="SOLUTE CARRIER FAMILY 39 ZINC TRANSPORTER , MEMBER 9-RELATED"/>
    <property type="match status" value="1"/>
</dbReference>
<keyword evidence="6 7" id="KW-0472">Membrane</keyword>
<dbReference type="Pfam" id="PF02535">
    <property type="entry name" value="Zip"/>
    <property type="match status" value="1"/>
</dbReference>
<dbReference type="OrthoDB" id="512333at2759"/>
<feature type="transmembrane region" description="Helical" evidence="7">
    <location>
        <begin position="266"/>
        <end position="286"/>
    </location>
</feature>
<feature type="transmembrane region" description="Helical" evidence="7">
    <location>
        <begin position="203"/>
        <end position="222"/>
    </location>
</feature>
<dbReference type="GO" id="GO:0000139">
    <property type="term" value="C:Golgi membrane"/>
    <property type="evidence" value="ECO:0007669"/>
    <property type="project" value="UniProtKB-SubCell"/>
</dbReference>
<feature type="transmembrane region" description="Helical" evidence="7">
    <location>
        <begin position="46"/>
        <end position="68"/>
    </location>
</feature>
<feature type="transmembrane region" description="Helical" evidence="7">
    <location>
        <begin position="90"/>
        <end position="110"/>
    </location>
</feature>
<feature type="transmembrane region" description="Helical" evidence="7">
    <location>
        <begin position="12"/>
        <end position="34"/>
    </location>
</feature>
<keyword evidence="4 7" id="KW-1133">Transmembrane helix</keyword>
<keyword evidence="9" id="KW-1185">Reference proteome</keyword>
<evidence type="ECO:0000256" key="3">
    <source>
        <dbReference type="ARBA" id="ARBA00022692"/>
    </source>
</evidence>
<gene>
    <name evidence="8" type="ORF">OSTQU699_LOCUS7020</name>
</gene>
<evidence type="ECO:0000313" key="9">
    <source>
        <dbReference type="Proteomes" id="UP000708148"/>
    </source>
</evidence>
<feature type="transmembrane region" description="Helical" evidence="7">
    <location>
        <begin position="234"/>
        <end position="254"/>
    </location>
</feature>
<keyword evidence="5" id="KW-0333">Golgi apparatus</keyword>
<evidence type="ECO:0000313" key="8">
    <source>
        <dbReference type="EMBL" id="CAD7701663.1"/>
    </source>
</evidence>
<comment type="subcellular location">
    <subcellularLocation>
        <location evidence="1">Endomembrane system</location>
        <topology evidence="1">Multi-pass membrane protein</topology>
    </subcellularLocation>
    <subcellularLocation>
        <location evidence="2">Golgi apparatus membrane</location>
    </subcellularLocation>
</comment>
<dbReference type="InterPro" id="IPR045891">
    <property type="entry name" value="ZIP9"/>
</dbReference>
<dbReference type="PANTHER" id="PTHR16133:SF0">
    <property type="entry name" value="ZINC_IRON REGULATED TRANSPORTER-RELATED PROTEIN 102B, ISOFORM E"/>
    <property type="match status" value="1"/>
</dbReference>
<organism evidence="8 9">
    <name type="scientific">Ostreobium quekettii</name>
    <dbReference type="NCBI Taxonomy" id="121088"/>
    <lineage>
        <taxon>Eukaryota</taxon>
        <taxon>Viridiplantae</taxon>
        <taxon>Chlorophyta</taxon>
        <taxon>core chlorophytes</taxon>
        <taxon>Ulvophyceae</taxon>
        <taxon>TCBD clade</taxon>
        <taxon>Bryopsidales</taxon>
        <taxon>Ostreobineae</taxon>
        <taxon>Ostreobiaceae</taxon>
        <taxon>Ostreobium</taxon>
    </lineage>
</organism>
<keyword evidence="3 7" id="KW-0812">Transmembrane</keyword>
<dbReference type="GO" id="GO:0006829">
    <property type="term" value="P:zinc ion transport"/>
    <property type="evidence" value="ECO:0007669"/>
    <property type="project" value="InterPro"/>
</dbReference>
<protein>
    <submittedName>
        <fullName evidence="8">Uncharacterized protein</fullName>
    </submittedName>
</protein>
<comment type="caution">
    <text evidence="8">The sequence shown here is derived from an EMBL/GenBank/DDBJ whole genome shotgun (WGS) entry which is preliminary data.</text>
</comment>
<name>A0A8S1J291_9CHLO</name>
<accession>A0A8S1J291</accession>
<evidence type="ECO:0000256" key="4">
    <source>
        <dbReference type="ARBA" id="ARBA00022989"/>
    </source>
</evidence>